<gene>
    <name evidence="2" type="ORF">H0235_015117</name>
</gene>
<comment type="caution">
    <text evidence="2">The sequence shown here is derived from an EMBL/GenBank/DDBJ whole genome shotgun (WGS) entry which is preliminary data.</text>
</comment>
<evidence type="ECO:0000313" key="2">
    <source>
        <dbReference type="EMBL" id="KAF7404423.1"/>
    </source>
</evidence>
<feature type="compositionally biased region" description="Acidic residues" evidence="1">
    <location>
        <begin position="1"/>
        <end position="37"/>
    </location>
</feature>
<name>A0A834KCZ0_VESPE</name>
<dbReference type="EMBL" id="JACSDY010000016">
    <property type="protein sequence ID" value="KAF7404423.1"/>
    <property type="molecule type" value="Genomic_DNA"/>
</dbReference>
<feature type="region of interest" description="Disordered" evidence="1">
    <location>
        <begin position="1"/>
        <end position="75"/>
    </location>
</feature>
<proteinExistence type="predicted"/>
<keyword evidence="3" id="KW-1185">Reference proteome</keyword>
<sequence length="112" mass="12761">MKTKEDEEENEKDEDKDEEEKKEEEEVEVKEEEEEEEKERGDTEPAGWVTGGGSVVGKQPARQPGSQATRPAGRSVQWKLDGNCEQPVRLSAQQYHASRSVWQYRCKPVLGV</sequence>
<organism evidence="2 3">
    <name type="scientific">Vespula pensylvanica</name>
    <name type="common">Western yellow jacket</name>
    <name type="synonym">Wasp</name>
    <dbReference type="NCBI Taxonomy" id="30213"/>
    <lineage>
        <taxon>Eukaryota</taxon>
        <taxon>Metazoa</taxon>
        <taxon>Ecdysozoa</taxon>
        <taxon>Arthropoda</taxon>
        <taxon>Hexapoda</taxon>
        <taxon>Insecta</taxon>
        <taxon>Pterygota</taxon>
        <taxon>Neoptera</taxon>
        <taxon>Endopterygota</taxon>
        <taxon>Hymenoptera</taxon>
        <taxon>Apocrita</taxon>
        <taxon>Aculeata</taxon>
        <taxon>Vespoidea</taxon>
        <taxon>Vespidae</taxon>
        <taxon>Vespinae</taxon>
        <taxon>Vespula</taxon>
    </lineage>
</organism>
<accession>A0A834KCZ0</accession>
<evidence type="ECO:0000256" key="1">
    <source>
        <dbReference type="SAM" id="MobiDB-lite"/>
    </source>
</evidence>
<protein>
    <submittedName>
        <fullName evidence="2">Uncharacterized protein</fullName>
    </submittedName>
</protein>
<dbReference type="Proteomes" id="UP000600918">
    <property type="component" value="Unassembled WGS sequence"/>
</dbReference>
<reference evidence="2" key="1">
    <citation type="journal article" date="2020" name="G3 (Bethesda)">
        <title>High-Quality Assemblies for Three Invasive Social Wasps from the &lt;i&gt;Vespula&lt;/i&gt; Genus.</title>
        <authorList>
            <person name="Harrop T.W.R."/>
            <person name="Guhlin J."/>
            <person name="McLaughlin G.M."/>
            <person name="Permina E."/>
            <person name="Stockwell P."/>
            <person name="Gilligan J."/>
            <person name="Le Lec M.F."/>
            <person name="Gruber M.A.M."/>
            <person name="Quinn O."/>
            <person name="Lovegrove M."/>
            <person name="Duncan E.J."/>
            <person name="Remnant E.J."/>
            <person name="Van Eeckhoven J."/>
            <person name="Graham B."/>
            <person name="Knapp R.A."/>
            <person name="Langford K.W."/>
            <person name="Kronenberg Z."/>
            <person name="Press M.O."/>
            <person name="Eacker S.M."/>
            <person name="Wilson-Rankin E.E."/>
            <person name="Purcell J."/>
            <person name="Lester P.J."/>
            <person name="Dearden P.K."/>
        </authorList>
    </citation>
    <scope>NUCLEOTIDE SEQUENCE</scope>
    <source>
        <strain evidence="2">Volc-1</strain>
    </source>
</reference>
<dbReference type="AlphaFoldDB" id="A0A834KCZ0"/>
<evidence type="ECO:0000313" key="3">
    <source>
        <dbReference type="Proteomes" id="UP000600918"/>
    </source>
</evidence>